<name>A0ABT2UAK6_9BACL</name>
<keyword evidence="2" id="KW-1185">Reference proteome</keyword>
<dbReference type="Proteomes" id="UP001652445">
    <property type="component" value="Unassembled WGS sequence"/>
</dbReference>
<dbReference type="RefSeq" id="WP_179097418.1">
    <property type="nucleotide sequence ID" value="NZ_JAOQIO010000007.1"/>
</dbReference>
<accession>A0ABT2UAK6</accession>
<gene>
    <name evidence="1" type="ORF">OB236_03610</name>
</gene>
<reference evidence="1 2" key="1">
    <citation type="submission" date="2022-09" db="EMBL/GenBank/DDBJ databases">
        <authorList>
            <person name="Han X.L."/>
            <person name="Wang Q."/>
            <person name="Lu T."/>
        </authorList>
    </citation>
    <scope>NUCLEOTIDE SEQUENCE [LARGE SCALE GENOMIC DNA]</scope>
    <source>
        <strain evidence="1 2">WQ 127069</strain>
    </source>
</reference>
<evidence type="ECO:0000313" key="2">
    <source>
        <dbReference type="Proteomes" id="UP001652445"/>
    </source>
</evidence>
<dbReference type="EMBL" id="JAOQIO010000007">
    <property type="protein sequence ID" value="MCU6791211.1"/>
    <property type="molecule type" value="Genomic_DNA"/>
</dbReference>
<comment type="caution">
    <text evidence="1">The sequence shown here is derived from an EMBL/GenBank/DDBJ whole genome shotgun (WGS) entry which is preliminary data.</text>
</comment>
<protein>
    <submittedName>
        <fullName evidence="1">Uncharacterized protein</fullName>
    </submittedName>
</protein>
<organism evidence="1 2">
    <name type="scientific">Paenibacillus baimaensis</name>
    <dbReference type="NCBI Taxonomy" id="2982185"/>
    <lineage>
        <taxon>Bacteria</taxon>
        <taxon>Bacillati</taxon>
        <taxon>Bacillota</taxon>
        <taxon>Bacilli</taxon>
        <taxon>Bacillales</taxon>
        <taxon>Paenibacillaceae</taxon>
        <taxon>Paenibacillus</taxon>
    </lineage>
</organism>
<evidence type="ECO:0000313" key="1">
    <source>
        <dbReference type="EMBL" id="MCU6791211.1"/>
    </source>
</evidence>
<sequence length="56" mass="6637">MNKETFVAWLEEKIQRINDTPVSLLETKEKQHYLLGSLRTLELIKEKMVNGDFDNE</sequence>
<proteinExistence type="predicted"/>